<evidence type="ECO:0000256" key="6">
    <source>
        <dbReference type="SAM" id="Phobius"/>
    </source>
</evidence>
<protein>
    <submittedName>
        <fullName evidence="8">OmpA family protein</fullName>
    </submittedName>
</protein>
<dbReference type="CDD" id="cd07185">
    <property type="entry name" value="OmpA_C-like"/>
    <property type="match status" value="1"/>
</dbReference>
<keyword evidence="9" id="KW-1185">Reference proteome</keyword>
<feature type="transmembrane region" description="Helical" evidence="6">
    <location>
        <begin position="7"/>
        <end position="24"/>
    </location>
</feature>
<organism evidence="8 9">
    <name type="scientific">Spirosoma liriopis</name>
    <dbReference type="NCBI Taxonomy" id="2937440"/>
    <lineage>
        <taxon>Bacteria</taxon>
        <taxon>Pseudomonadati</taxon>
        <taxon>Bacteroidota</taxon>
        <taxon>Cytophagia</taxon>
        <taxon>Cytophagales</taxon>
        <taxon>Cytophagaceae</taxon>
        <taxon>Spirosoma</taxon>
    </lineage>
</organism>
<evidence type="ECO:0000313" key="8">
    <source>
        <dbReference type="EMBL" id="MCK8490878.1"/>
    </source>
</evidence>
<feature type="region of interest" description="Disordered" evidence="5">
    <location>
        <begin position="299"/>
        <end position="327"/>
    </location>
</feature>
<dbReference type="PANTHER" id="PTHR30329:SF21">
    <property type="entry name" value="LIPOPROTEIN YIAD-RELATED"/>
    <property type="match status" value="1"/>
</dbReference>
<keyword evidence="2 4" id="KW-0472">Membrane</keyword>
<dbReference type="InterPro" id="IPR006665">
    <property type="entry name" value="OmpA-like"/>
</dbReference>
<evidence type="ECO:0000256" key="1">
    <source>
        <dbReference type="ARBA" id="ARBA00004442"/>
    </source>
</evidence>
<dbReference type="InterPro" id="IPR050330">
    <property type="entry name" value="Bact_OuterMem_StrucFunc"/>
</dbReference>
<name>A0ABT0HFE5_9BACT</name>
<accession>A0ABT0HFE5</accession>
<evidence type="ECO:0000259" key="7">
    <source>
        <dbReference type="PROSITE" id="PS51123"/>
    </source>
</evidence>
<dbReference type="Gene3D" id="3.30.1330.60">
    <property type="entry name" value="OmpA-like domain"/>
    <property type="match status" value="2"/>
</dbReference>
<reference evidence="8 9" key="1">
    <citation type="submission" date="2022-04" db="EMBL/GenBank/DDBJ databases">
        <title>Spirosoma sp. strain RP8 genome sequencing and assembly.</title>
        <authorList>
            <person name="Jung Y."/>
        </authorList>
    </citation>
    <scope>NUCLEOTIDE SEQUENCE [LARGE SCALE GENOMIC DNA]</scope>
    <source>
        <strain evidence="8 9">RP8</strain>
    </source>
</reference>
<dbReference type="InterPro" id="IPR036737">
    <property type="entry name" value="OmpA-like_sf"/>
</dbReference>
<dbReference type="PROSITE" id="PS51123">
    <property type="entry name" value="OMPA_2"/>
    <property type="match status" value="1"/>
</dbReference>
<keyword evidence="3" id="KW-0998">Cell outer membrane</keyword>
<dbReference type="Proteomes" id="UP001202180">
    <property type="component" value="Unassembled WGS sequence"/>
</dbReference>
<dbReference type="SUPFAM" id="SSF103088">
    <property type="entry name" value="OmpA-like"/>
    <property type="match status" value="2"/>
</dbReference>
<evidence type="ECO:0000256" key="3">
    <source>
        <dbReference type="ARBA" id="ARBA00023237"/>
    </source>
</evidence>
<dbReference type="Pfam" id="PF00691">
    <property type="entry name" value="OmpA"/>
    <property type="match status" value="2"/>
</dbReference>
<dbReference type="EMBL" id="JALPRF010000001">
    <property type="protein sequence ID" value="MCK8490878.1"/>
    <property type="molecule type" value="Genomic_DNA"/>
</dbReference>
<evidence type="ECO:0000256" key="2">
    <source>
        <dbReference type="ARBA" id="ARBA00023136"/>
    </source>
</evidence>
<sequence>MFANKTPWVVLLVLWMIGSTWWHVCKIKQLCADDSQPSSEVVPVDPSLETTPPGADGYTIADGNSFRLDLPGNFSFAKSGSDANMNTLRGSLEPLLTYLKTNPNRTLEIIGYYSPTESNTTTFANLGLARAEGIKQYLIQQGIPAASLTTKGIERNLSFIANGDSLKGGLDFAFGEIEASSPEPLTVATTTTPAPLTMTAPTTETELAASEKFKSVFEPIDLYFLLGEANYIRTPETKKFFDEAVQYLRDHKDKKLILTGHTDNSGPDDVNMNLSRERANAVKNKLRKSGINSDQITVKAKGESEPKADNGTISGRKANRRVSVVVE</sequence>
<evidence type="ECO:0000256" key="4">
    <source>
        <dbReference type="PROSITE-ProRule" id="PRU00473"/>
    </source>
</evidence>
<dbReference type="PRINTS" id="PR01021">
    <property type="entry name" value="OMPADOMAIN"/>
</dbReference>
<feature type="domain" description="OmpA-like" evidence="7">
    <location>
        <begin position="211"/>
        <end position="327"/>
    </location>
</feature>
<keyword evidence="6" id="KW-0812">Transmembrane</keyword>
<keyword evidence="6" id="KW-1133">Transmembrane helix</keyword>
<comment type="caution">
    <text evidence="8">The sequence shown here is derived from an EMBL/GenBank/DDBJ whole genome shotgun (WGS) entry which is preliminary data.</text>
</comment>
<proteinExistence type="predicted"/>
<evidence type="ECO:0000256" key="5">
    <source>
        <dbReference type="SAM" id="MobiDB-lite"/>
    </source>
</evidence>
<dbReference type="PANTHER" id="PTHR30329">
    <property type="entry name" value="STATOR ELEMENT OF FLAGELLAR MOTOR COMPLEX"/>
    <property type="match status" value="1"/>
</dbReference>
<evidence type="ECO:0000313" key="9">
    <source>
        <dbReference type="Proteomes" id="UP001202180"/>
    </source>
</evidence>
<comment type="subcellular location">
    <subcellularLocation>
        <location evidence="1">Cell outer membrane</location>
    </subcellularLocation>
</comment>
<dbReference type="InterPro" id="IPR006664">
    <property type="entry name" value="OMP_bac"/>
</dbReference>
<dbReference type="RefSeq" id="WP_248475711.1">
    <property type="nucleotide sequence ID" value="NZ_JALPRF010000001.1"/>
</dbReference>
<gene>
    <name evidence="8" type="ORF">M0L20_03375</name>
</gene>